<dbReference type="EMBL" id="CAJNOQ010012217">
    <property type="protein sequence ID" value="CAF1294735.1"/>
    <property type="molecule type" value="Genomic_DNA"/>
</dbReference>
<keyword evidence="4" id="KW-1185">Reference proteome</keyword>
<accession>A0A815D8U9</accession>
<dbReference type="AlphaFoldDB" id="A0A815D8U9"/>
<dbReference type="Proteomes" id="UP000681722">
    <property type="component" value="Unassembled WGS sequence"/>
</dbReference>
<feature type="region of interest" description="Disordered" evidence="1">
    <location>
        <begin position="135"/>
        <end position="160"/>
    </location>
</feature>
<feature type="non-terminal residue" evidence="2">
    <location>
        <position position="1"/>
    </location>
</feature>
<evidence type="ECO:0000256" key="1">
    <source>
        <dbReference type="SAM" id="MobiDB-lite"/>
    </source>
</evidence>
<proteinExistence type="predicted"/>
<protein>
    <recommendedName>
        <fullName evidence="5">TIR domain-containing protein</fullName>
    </recommendedName>
</protein>
<dbReference type="Proteomes" id="UP000663829">
    <property type="component" value="Unassembled WGS sequence"/>
</dbReference>
<comment type="caution">
    <text evidence="2">The sequence shown here is derived from an EMBL/GenBank/DDBJ whole genome shotgun (WGS) entry which is preliminary data.</text>
</comment>
<dbReference type="EMBL" id="CAJOBC010034508">
    <property type="protein sequence ID" value="CAF4107372.1"/>
    <property type="molecule type" value="Genomic_DNA"/>
</dbReference>
<organism evidence="2 4">
    <name type="scientific">Didymodactylos carnosus</name>
    <dbReference type="NCBI Taxonomy" id="1234261"/>
    <lineage>
        <taxon>Eukaryota</taxon>
        <taxon>Metazoa</taxon>
        <taxon>Spiralia</taxon>
        <taxon>Gnathifera</taxon>
        <taxon>Rotifera</taxon>
        <taxon>Eurotatoria</taxon>
        <taxon>Bdelloidea</taxon>
        <taxon>Philodinida</taxon>
        <taxon>Philodinidae</taxon>
        <taxon>Didymodactylos</taxon>
    </lineage>
</organism>
<reference evidence="2" key="1">
    <citation type="submission" date="2021-02" db="EMBL/GenBank/DDBJ databases">
        <authorList>
            <person name="Nowell W R."/>
        </authorList>
    </citation>
    <scope>NUCLEOTIDE SEQUENCE</scope>
</reference>
<evidence type="ECO:0000313" key="3">
    <source>
        <dbReference type="EMBL" id="CAF4107372.1"/>
    </source>
</evidence>
<evidence type="ECO:0000313" key="4">
    <source>
        <dbReference type="Proteomes" id="UP000663829"/>
    </source>
</evidence>
<evidence type="ECO:0000313" key="2">
    <source>
        <dbReference type="EMBL" id="CAF1294735.1"/>
    </source>
</evidence>
<name>A0A815D8U9_9BILA</name>
<dbReference type="OrthoDB" id="9978456at2759"/>
<sequence length="230" mass="26507">SVQNDRVKKRVLLLNDGIPMLNRRASDSKFDVITIQHPAICYIYTMLVDRGALRLIKDNHSFIEHVKLLISTYSDDLALQQTANRIIWKAEKETQCIAKAEERIALKHIQTKRLEPQQNIELFIWKPDDKFSRKAIQEESQQQSSSSPPPVYVAGQEGQNPTGPVKKYDFMISYCHINKDLCHKIYYQLKETNAYSIWIDKELAEVSATEITDVHMLLVLLSHPLAGLPY</sequence>
<evidence type="ECO:0008006" key="5">
    <source>
        <dbReference type="Google" id="ProtNLM"/>
    </source>
</evidence>
<gene>
    <name evidence="2" type="ORF">GPM918_LOCUS28217</name>
    <name evidence="3" type="ORF">SRO942_LOCUS28695</name>
</gene>